<sequence length="149" mass="17004">MHTDSTKLTDTAKLLKECDAGTKMAISSINEILEKVENPKLNEILTLSRNAHEQLESEIHSLLNYHEEEQKEPDPIAKGMSFIKTNFKMGMNESDTTVAGLITDGCNMGIKSLNKYLNQYKMADEISKKVTEKLIRLEEDLRKDLRIYL</sequence>
<proteinExistence type="predicted"/>
<accession>A0A285PT92</accession>
<dbReference type="InterPro" id="IPR012347">
    <property type="entry name" value="Ferritin-like"/>
</dbReference>
<name>A0A285PT92_9FIRM</name>
<dbReference type="RefSeq" id="WP_096240369.1">
    <property type="nucleotide sequence ID" value="NZ_LT907978.1"/>
</dbReference>
<dbReference type="AlphaFoldDB" id="A0A285PT92"/>
<dbReference type="EMBL" id="LT907978">
    <property type="protein sequence ID" value="SOB72477.1"/>
    <property type="molecule type" value="Genomic_DNA"/>
</dbReference>
<evidence type="ECO:0000313" key="1">
    <source>
        <dbReference type="EMBL" id="SOB72477.1"/>
    </source>
</evidence>
<dbReference type="KEGG" id="ehl:EHLA_1768"/>
<protein>
    <recommendedName>
        <fullName evidence="3">DUF2383 domain-containing protein</fullName>
    </recommendedName>
</protein>
<evidence type="ECO:0000313" key="2">
    <source>
        <dbReference type="Proteomes" id="UP000217549"/>
    </source>
</evidence>
<dbReference type="STRING" id="39488.ERS852450_01806"/>
<gene>
    <name evidence="1" type="ORF">EHLA_1768</name>
</gene>
<dbReference type="Proteomes" id="UP000217549">
    <property type="component" value="Chromosome I"/>
</dbReference>
<keyword evidence="2" id="KW-1185">Reference proteome</keyword>
<reference evidence="2" key="1">
    <citation type="submission" date="2017-09" db="EMBL/GenBank/DDBJ databases">
        <authorList>
            <person name="Shetty A S."/>
        </authorList>
    </citation>
    <scope>NUCLEOTIDE SEQUENCE [LARGE SCALE GENOMIC DNA]</scope>
</reference>
<evidence type="ECO:0008006" key="3">
    <source>
        <dbReference type="Google" id="ProtNLM"/>
    </source>
</evidence>
<dbReference type="Gene3D" id="1.20.1260.10">
    <property type="match status" value="1"/>
</dbReference>
<organism evidence="1 2">
    <name type="scientific">Anaerobutyricum hallii</name>
    <dbReference type="NCBI Taxonomy" id="39488"/>
    <lineage>
        <taxon>Bacteria</taxon>
        <taxon>Bacillati</taxon>
        <taxon>Bacillota</taxon>
        <taxon>Clostridia</taxon>
        <taxon>Lachnospirales</taxon>
        <taxon>Lachnospiraceae</taxon>
        <taxon>Anaerobutyricum</taxon>
    </lineage>
</organism>